<keyword evidence="1" id="KW-0812">Transmembrane</keyword>
<gene>
    <name evidence="3" type="ORF">DP939_02750</name>
</gene>
<sequence>MDRLVSYLLFAGCLSALLGVALAAADLARGTNMTTNGATMAVGTALAIVGTALYRRERAAQTQSRETA</sequence>
<evidence type="ECO:0000313" key="4">
    <source>
        <dbReference type="Proteomes" id="UP000253303"/>
    </source>
</evidence>
<evidence type="ECO:0000313" key="3">
    <source>
        <dbReference type="EMBL" id="RBQ21648.1"/>
    </source>
</evidence>
<dbReference type="RefSeq" id="WP_113978492.1">
    <property type="nucleotide sequence ID" value="NZ_QMEY01000001.1"/>
</dbReference>
<proteinExistence type="predicted"/>
<comment type="caution">
    <text evidence="3">The sequence shown here is derived from an EMBL/GenBank/DDBJ whole genome shotgun (WGS) entry which is preliminary data.</text>
</comment>
<organism evidence="3 4">
    <name type="scientific">Spongiactinospora rosea</name>
    <dbReference type="NCBI Taxonomy" id="2248750"/>
    <lineage>
        <taxon>Bacteria</taxon>
        <taxon>Bacillati</taxon>
        <taxon>Actinomycetota</taxon>
        <taxon>Actinomycetes</taxon>
        <taxon>Streptosporangiales</taxon>
        <taxon>Streptosporangiaceae</taxon>
        <taxon>Spongiactinospora</taxon>
    </lineage>
</organism>
<feature type="chain" id="PRO_5016679528" evidence="2">
    <location>
        <begin position="24"/>
        <end position="68"/>
    </location>
</feature>
<evidence type="ECO:0000256" key="1">
    <source>
        <dbReference type="SAM" id="Phobius"/>
    </source>
</evidence>
<protein>
    <submittedName>
        <fullName evidence="3">Uncharacterized protein</fullName>
    </submittedName>
</protein>
<name>A0A366M5V9_9ACTN</name>
<dbReference type="EMBL" id="QMEY01000001">
    <property type="protein sequence ID" value="RBQ21648.1"/>
    <property type="molecule type" value="Genomic_DNA"/>
</dbReference>
<feature type="transmembrane region" description="Helical" evidence="1">
    <location>
        <begin position="33"/>
        <end position="54"/>
    </location>
</feature>
<feature type="signal peptide" evidence="2">
    <location>
        <begin position="1"/>
        <end position="23"/>
    </location>
</feature>
<keyword evidence="2" id="KW-0732">Signal</keyword>
<keyword evidence="1" id="KW-0472">Membrane</keyword>
<dbReference type="AlphaFoldDB" id="A0A366M5V9"/>
<accession>A0A366M5V9</accession>
<dbReference type="Proteomes" id="UP000253303">
    <property type="component" value="Unassembled WGS sequence"/>
</dbReference>
<reference evidence="3 4" key="1">
    <citation type="submission" date="2018-06" db="EMBL/GenBank/DDBJ databases">
        <title>Sphaerisporangium craniellae sp. nov., isolated from a marine sponge in the South China Sea.</title>
        <authorList>
            <person name="Li L."/>
        </authorList>
    </citation>
    <scope>NUCLEOTIDE SEQUENCE [LARGE SCALE GENOMIC DNA]</scope>
    <source>
        <strain evidence="3 4">LHW63015</strain>
    </source>
</reference>
<keyword evidence="1" id="KW-1133">Transmembrane helix</keyword>
<evidence type="ECO:0000256" key="2">
    <source>
        <dbReference type="SAM" id="SignalP"/>
    </source>
</evidence>
<keyword evidence="4" id="KW-1185">Reference proteome</keyword>